<evidence type="ECO:0000313" key="2">
    <source>
        <dbReference type="Proteomes" id="UP000265618"/>
    </source>
</evidence>
<dbReference type="Proteomes" id="UP000265618">
    <property type="component" value="Unassembled WGS sequence"/>
</dbReference>
<feature type="non-terminal residue" evidence="1">
    <location>
        <position position="45"/>
    </location>
</feature>
<comment type="caution">
    <text evidence="1">The sequence shown here is derived from an EMBL/GenBank/DDBJ whole genome shotgun (WGS) entry which is preliminary data.</text>
</comment>
<gene>
    <name evidence="1" type="ORF">KIPB_017381</name>
</gene>
<accession>A0A391NWV3</accession>
<name>A0A391NWV3_9EUKA</name>
<dbReference type="EMBL" id="BDIP01011551">
    <property type="protein sequence ID" value="GCA65561.1"/>
    <property type="molecule type" value="Genomic_DNA"/>
</dbReference>
<proteinExistence type="predicted"/>
<feature type="non-terminal residue" evidence="1">
    <location>
        <position position="1"/>
    </location>
</feature>
<sequence>IYVAMSQLVLHLNSPLPWSILKGIVAHIATCSEEGMESDPHALMA</sequence>
<dbReference type="AlphaFoldDB" id="A0A391NWV3"/>
<protein>
    <submittedName>
        <fullName evidence="1">Uncharacterized protein</fullName>
    </submittedName>
</protein>
<keyword evidence="2" id="KW-1185">Reference proteome</keyword>
<evidence type="ECO:0000313" key="1">
    <source>
        <dbReference type="EMBL" id="GCA65561.1"/>
    </source>
</evidence>
<reference evidence="1 2" key="1">
    <citation type="journal article" date="2018" name="PLoS ONE">
        <title>The draft genome of Kipferlia bialata reveals reductive genome evolution in fornicate parasites.</title>
        <authorList>
            <person name="Tanifuji G."/>
            <person name="Takabayashi S."/>
            <person name="Kume K."/>
            <person name="Takagi M."/>
            <person name="Nakayama T."/>
            <person name="Kamikawa R."/>
            <person name="Inagaki Y."/>
            <person name="Hashimoto T."/>
        </authorList>
    </citation>
    <scope>NUCLEOTIDE SEQUENCE [LARGE SCALE GENOMIC DNA]</scope>
    <source>
        <strain evidence="1">NY0173</strain>
    </source>
</reference>
<organism evidence="1 2">
    <name type="scientific">Kipferlia bialata</name>
    <dbReference type="NCBI Taxonomy" id="797122"/>
    <lineage>
        <taxon>Eukaryota</taxon>
        <taxon>Metamonada</taxon>
        <taxon>Carpediemonas-like organisms</taxon>
        <taxon>Kipferlia</taxon>
    </lineage>
</organism>